<dbReference type="Pfam" id="PF19238">
    <property type="entry name" value="Radical_SAM_2"/>
    <property type="match status" value="1"/>
</dbReference>
<dbReference type="Pfam" id="PF17820">
    <property type="entry name" value="PDZ_6"/>
    <property type="match status" value="1"/>
</dbReference>
<feature type="domain" description="PDZ" evidence="2">
    <location>
        <begin position="5"/>
        <end position="52"/>
    </location>
</feature>
<dbReference type="InterPro" id="IPR013785">
    <property type="entry name" value="Aldolase_TIM"/>
</dbReference>
<sequence>MKNKVRAVKLGSIAEEMGIEIGDCLLSINGNEVKDIIDYKFLISDEYVKIEIEKWNKEVWELEIEKEYDEDLGVEFEEMILDKPKSCHNNCIFCFIDQLPKGMRKTLYFKDDDSRLAFLQGNFVTLTNMTERDIDRIIKYKISPINVSVHTTNPELRIKMINNKFAGNIYDLLKKLTQNGIKISCQIVLCPGVNDGEEFRKTVEDLYKLYPGVENVAVVPVGVTKYRQDLFKLKQYNRISAGKQLKVAEELQHKYIVETGSPFVRLSDEFYLISCMKVPDSKFYMGYKQLEDGVGMIRLFRDNIDREIAHLKMNMMGSFTFLTGDLAYDDIKKAADKIVKKNPNLVIGVKKIINKFFGNTITVAGLITAKDIIEQLQNEKVGKYIIIPECVFRKGYEPSKSKDRVFLDDVTLEDLEKILKRKIFVCDYTGKDLIQIINENSEVK</sequence>
<dbReference type="SUPFAM" id="SSF102114">
    <property type="entry name" value="Radical SAM enzymes"/>
    <property type="match status" value="1"/>
</dbReference>
<dbReference type="InterPro" id="IPR041489">
    <property type="entry name" value="PDZ_6"/>
</dbReference>
<dbReference type="InterPro" id="IPR058240">
    <property type="entry name" value="rSAM_sf"/>
</dbReference>
<dbReference type="Gene3D" id="2.30.42.10">
    <property type="match status" value="1"/>
</dbReference>
<evidence type="ECO:0000313" key="4">
    <source>
        <dbReference type="EMBL" id="MEY7999551.1"/>
    </source>
</evidence>
<dbReference type="SUPFAM" id="SSF50156">
    <property type="entry name" value="PDZ domain-like"/>
    <property type="match status" value="1"/>
</dbReference>
<reference evidence="4 5" key="1">
    <citation type="submission" date="2024-08" db="EMBL/GenBank/DDBJ databases">
        <title>Clostridium lapicellarii sp. nov., and Clostridium renhuaiense sp. nov., two species isolated from the mud in a fermentation cellar used for producing sauce-flavour Chinese liquors.</title>
        <authorList>
            <person name="Yang F."/>
            <person name="Wang H."/>
            <person name="Chen L.Q."/>
            <person name="Zhou N."/>
            <person name="Lu J.J."/>
            <person name="Pu X.X."/>
            <person name="Wan B."/>
            <person name="Wang L."/>
            <person name="Liu S.J."/>
        </authorList>
    </citation>
    <scope>NUCLEOTIDE SEQUENCE [LARGE SCALE GENOMIC DNA]</scope>
    <source>
        <strain evidence="4 5">MT-5</strain>
    </source>
</reference>
<gene>
    <name evidence="4" type="ORF">AB8U03_04930</name>
</gene>
<dbReference type="RefSeq" id="WP_369703437.1">
    <property type="nucleotide sequence ID" value="NZ_JBGEWD010000003.1"/>
</dbReference>
<comment type="caution">
    <text evidence="4">The sequence shown here is derived from an EMBL/GenBank/DDBJ whole genome shotgun (WGS) entry which is preliminary data.</text>
</comment>
<accession>A0ABV4BPJ4</accession>
<evidence type="ECO:0000259" key="3">
    <source>
        <dbReference type="Pfam" id="PF19238"/>
    </source>
</evidence>
<dbReference type="InterPro" id="IPR007549">
    <property type="entry name" value="DUF512"/>
</dbReference>
<dbReference type="Pfam" id="PF04459">
    <property type="entry name" value="DUF512"/>
    <property type="match status" value="1"/>
</dbReference>
<proteinExistence type="predicted"/>
<evidence type="ECO:0000259" key="1">
    <source>
        <dbReference type="Pfam" id="PF04459"/>
    </source>
</evidence>
<dbReference type="EMBL" id="JBGEWD010000003">
    <property type="protein sequence ID" value="MEY7999551.1"/>
    <property type="molecule type" value="Genomic_DNA"/>
</dbReference>
<feature type="domain" description="DUF512" evidence="1">
    <location>
        <begin position="219"/>
        <end position="427"/>
    </location>
</feature>
<dbReference type="Proteomes" id="UP001564657">
    <property type="component" value="Unassembled WGS sequence"/>
</dbReference>
<evidence type="ECO:0000259" key="2">
    <source>
        <dbReference type="Pfam" id="PF17820"/>
    </source>
</evidence>
<organism evidence="4 5">
    <name type="scientific">Clostridium moutaii</name>
    <dbReference type="NCBI Taxonomy" id="3240932"/>
    <lineage>
        <taxon>Bacteria</taxon>
        <taxon>Bacillati</taxon>
        <taxon>Bacillota</taxon>
        <taxon>Clostridia</taxon>
        <taxon>Eubacteriales</taxon>
        <taxon>Clostridiaceae</taxon>
        <taxon>Clostridium</taxon>
    </lineage>
</organism>
<dbReference type="InterPro" id="IPR045375">
    <property type="entry name" value="Put_radical_SAM-like_N"/>
</dbReference>
<dbReference type="CDD" id="cd01335">
    <property type="entry name" value="Radical_SAM"/>
    <property type="match status" value="1"/>
</dbReference>
<dbReference type="InterPro" id="IPR036034">
    <property type="entry name" value="PDZ_sf"/>
</dbReference>
<keyword evidence="5" id="KW-1185">Reference proteome</keyword>
<protein>
    <submittedName>
        <fullName evidence="4">DUF512 domain-containing protein</fullName>
    </submittedName>
</protein>
<dbReference type="Gene3D" id="3.20.20.70">
    <property type="entry name" value="Aldolase class I"/>
    <property type="match status" value="1"/>
</dbReference>
<feature type="domain" description="Putative radical SAM N-terminal" evidence="3">
    <location>
        <begin position="66"/>
        <end position="216"/>
    </location>
</feature>
<name>A0ABV4BPJ4_9CLOT</name>
<evidence type="ECO:0000313" key="5">
    <source>
        <dbReference type="Proteomes" id="UP001564657"/>
    </source>
</evidence>